<reference evidence="1 2" key="1">
    <citation type="journal article" date="2018" name="G3 (Bethesda)">
        <title>Phylogenetic and Phylogenomic Definition of Rhizopus Species.</title>
        <authorList>
            <person name="Gryganskyi A.P."/>
            <person name="Golan J."/>
            <person name="Dolatabadi S."/>
            <person name="Mondo S."/>
            <person name="Robb S."/>
            <person name="Idnurm A."/>
            <person name="Muszewska A."/>
            <person name="Steczkiewicz K."/>
            <person name="Masonjones S."/>
            <person name="Liao H.L."/>
            <person name="Gajdeczka M.T."/>
            <person name="Anike F."/>
            <person name="Vuek A."/>
            <person name="Anishchenko I.M."/>
            <person name="Voigt K."/>
            <person name="de Hoog G.S."/>
            <person name="Smith M.E."/>
            <person name="Heitman J."/>
            <person name="Vilgalys R."/>
            <person name="Stajich J.E."/>
        </authorList>
    </citation>
    <scope>NUCLEOTIDE SEQUENCE [LARGE SCALE GENOMIC DNA]</scope>
    <source>
        <strain evidence="1 2">LSU 92-RS-03</strain>
    </source>
</reference>
<dbReference type="Proteomes" id="UP000253551">
    <property type="component" value="Unassembled WGS sequence"/>
</dbReference>
<dbReference type="EMBL" id="PJQM01002366">
    <property type="protein sequence ID" value="RCH95970.1"/>
    <property type="molecule type" value="Genomic_DNA"/>
</dbReference>
<evidence type="ECO:0000313" key="2">
    <source>
        <dbReference type="Proteomes" id="UP000253551"/>
    </source>
</evidence>
<gene>
    <name evidence="1" type="ORF">CU098_011326</name>
</gene>
<dbReference type="OrthoDB" id="59470at2759"/>
<dbReference type="AlphaFoldDB" id="A0A367K1B6"/>
<keyword evidence="2" id="KW-1185">Reference proteome</keyword>
<feature type="non-terminal residue" evidence="1">
    <location>
        <position position="1"/>
    </location>
</feature>
<protein>
    <submittedName>
        <fullName evidence="1">Uncharacterized protein</fullName>
    </submittedName>
</protein>
<comment type="caution">
    <text evidence="1">The sequence shown here is derived from an EMBL/GenBank/DDBJ whole genome shotgun (WGS) entry which is preliminary data.</text>
</comment>
<organism evidence="1 2">
    <name type="scientific">Rhizopus stolonifer</name>
    <name type="common">Rhizopus nigricans</name>
    <dbReference type="NCBI Taxonomy" id="4846"/>
    <lineage>
        <taxon>Eukaryota</taxon>
        <taxon>Fungi</taxon>
        <taxon>Fungi incertae sedis</taxon>
        <taxon>Mucoromycota</taxon>
        <taxon>Mucoromycotina</taxon>
        <taxon>Mucoromycetes</taxon>
        <taxon>Mucorales</taxon>
        <taxon>Mucorineae</taxon>
        <taxon>Rhizopodaceae</taxon>
        <taxon>Rhizopus</taxon>
    </lineage>
</organism>
<accession>A0A367K1B6</accession>
<evidence type="ECO:0000313" key="1">
    <source>
        <dbReference type="EMBL" id="RCH95970.1"/>
    </source>
</evidence>
<sequence length="169" mass="19490">KKMQENCHKRIHDIENNVYESPRKKFILEENFAKDMAAMSLYSNDSKKYTENQKTLSSKLPIVNQSKNVVRIDDMNQFLAENQDKEDFMPIVVDHKIWVDDGDSGLPLEICPGDERPRVPGFVLRNSELTDPRDIVALKGMMKHGRHVAHIEILNPSLDPVFPTEMDID</sequence>
<name>A0A367K1B6_RHIST</name>
<proteinExistence type="predicted"/>